<feature type="compositionally biased region" description="Polar residues" evidence="1">
    <location>
        <begin position="61"/>
        <end position="76"/>
    </location>
</feature>
<keyword evidence="2" id="KW-1185">Reference proteome</keyword>
<protein>
    <submittedName>
        <fullName evidence="3">Uncharacterized protein</fullName>
    </submittedName>
</protein>
<dbReference type="AlphaFoldDB" id="A0A1I7Y802"/>
<accession>A0A1I7Y802</accession>
<proteinExistence type="predicted"/>
<name>A0A1I7Y802_9BILA</name>
<evidence type="ECO:0000256" key="1">
    <source>
        <dbReference type="SAM" id="MobiDB-lite"/>
    </source>
</evidence>
<dbReference type="WBParaSite" id="L893_g13572.t1">
    <property type="protein sequence ID" value="L893_g13572.t1"/>
    <property type="gene ID" value="L893_g13572"/>
</dbReference>
<evidence type="ECO:0000313" key="2">
    <source>
        <dbReference type="Proteomes" id="UP000095287"/>
    </source>
</evidence>
<evidence type="ECO:0000313" key="3">
    <source>
        <dbReference type="WBParaSite" id="L893_g13572.t1"/>
    </source>
</evidence>
<reference evidence="3" key="1">
    <citation type="submission" date="2016-11" db="UniProtKB">
        <authorList>
            <consortium name="WormBaseParasite"/>
        </authorList>
    </citation>
    <scope>IDENTIFICATION</scope>
</reference>
<feature type="region of interest" description="Disordered" evidence="1">
    <location>
        <begin position="61"/>
        <end position="101"/>
    </location>
</feature>
<dbReference type="Proteomes" id="UP000095287">
    <property type="component" value="Unplaced"/>
</dbReference>
<organism evidence="2 3">
    <name type="scientific">Steinernema glaseri</name>
    <dbReference type="NCBI Taxonomy" id="37863"/>
    <lineage>
        <taxon>Eukaryota</taxon>
        <taxon>Metazoa</taxon>
        <taxon>Ecdysozoa</taxon>
        <taxon>Nematoda</taxon>
        <taxon>Chromadorea</taxon>
        <taxon>Rhabditida</taxon>
        <taxon>Tylenchina</taxon>
        <taxon>Panagrolaimomorpha</taxon>
        <taxon>Strongyloidoidea</taxon>
        <taxon>Steinernematidae</taxon>
        <taxon>Steinernema</taxon>
    </lineage>
</organism>
<sequence length="220" mass="24611">MDPFLHDSDNFLKSYAYFNRVTISTPHPVGSESGTLSPSLSEAEVREDLWTVFNRKLGKNFRNTPSSDVSNPSPKGNGQVGDSPLVRTSCPSLSEEGDREDHVDSLEDCLQPGIANLRYSIFGPPESQPKENRQIGHSPLVRCFVVVAADLERNRKKDGSSSRPKERFVSRLRDARKVIMTPKTKRRITIGAVQLDSRVFFRFMDAAVQEMSSGSLHRDS</sequence>